<dbReference type="KEGG" id="ssl:SS1G_03739"/>
<reference evidence="2" key="1">
    <citation type="journal article" date="2011" name="PLoS Genet.">
        <title>Genomic analysis of the necrotrophic fungal pathogens Sclerotinia sclerotiorum and Botrytis cinerea.</title>
        <authorList>
            <person name="Amselem J."/>
            <person name="Cuomo C.A."/>
            <person name="van Kan J.A."/>
            <person name="Viaud M."/>
            <person name="Benito E.P."/>
            <person name="Couloux A."/>
            <person name="Coutinho P.M."/>
            <person name="de Vries R.P."/>
            <person name="Dyer P.S."/>
            <person name="Fillinger S."/>
            <person name="Fournier E."/>
            <person name="Gout L."/>
            <person name="Hahn M."/>
            <person name="Kohn L."/>
            <person name="Lapalu N."/>
            <person name="Plummer K.M."/>
            <person name="Pradier J.M."/>
            <person name="Quevillon E."/>
            <person name="Sharon A."/>
            <person name="Simon A."/>
            <person name="ten Have A."/>
            <person name="Tudzynski B."/>
            <person name="Tudzynski P."/>
            <person name="Wincker P."/>
            <person name="Andrew M."/>
            <person name="Anthouard V."/>
            <person name="Beever R.E."/>
            <person name="Beffa R."/>
            <person name="Benoit I."/>
            <person name="Bouzid O."/>
            <person name="Brault B."/>
            <person name="Chen Z."/>
            <person name="Choquer M."/>
            <person name="Collemare J."/>
            <person name="Cotton P."/>
            <person name="Danchin E.G."/>
            <person name="Da Silva C."/>
            <person name="Gautier A."/>
            <person name="Giraud C."/>
            <person name="Giraud T."/>
            <person name="Gonzalez C."/>
            <person name="Grossetete S."/>
            <person name="Guldener U."/>
            <person name="Henrissat B."/>
            <person name="Howlett B.J."/>
            <person name="Kodira C."/>
            <person name="Kretschmer M."/>
            <person name="Lappartient A."/>
            <person name="Leroch M."/>
            <person name="Levis C."/>
            <person name="Mauceli E."/>
            <person name="Neuveglise C."/>
            <person name="Oeser B."/>
            <person name="Pearson M."/>
            <person name="Poulain J."/>
            <person name="Poussereau N."/>
            <person name="Quesneville H."/>
            <person name="Rascle C."/>
            <person name="Schumacher J."/>
            <person name="Segurens B."/>
            <person name="Sexton A."/>
            <person name="Silva E."/>
            <person name="Sirven C."/>
            <person name="Soanes D.M."/>
            <person name="Talbot N.J."/>
            <person name="Templeton M."/>
            <person name="Yandava C."/>
            <person name="Yarden O."/>
            <person name="Zeng Q."/>
            <person name="Rollins J.A."/>
            <person name="Lebrun M.H."/>
            <person name="Dickman M."/>
        </authorList>
    </citation>
    <scope>NUCLEOTIDE SEQUENCE [LARGE SCALE GENOMIC DNA]</scope>
    <source>
        <strain evidence="2">ATCC 18683 / 1980 / Ss-1</strain>
    </source>
</reference>
<dbReference type="EMBL" id="CH476624">
    <property type="protein sequence ID" value="EDO01265.1"/>
    <property type="molecule type" value="Genomic_DNA"/>
</dbReference>
<dbReference type="GeneID" id="5491467"/>
<gene>
    <name evidence="1" type="ORF">SS1G_03739</name>
</gene>
<evidence type="ECO:0000313" key="2">
    <source>
        <dbReference type="Proteomes" id="UP000001312"/>
    </source>
</evidence>
<proteinExistence type="predicted"/>
<accession>A7EEJ9</accession>
<dbReference type="HOGENOM" id="CLU_3175661_0_0_1"/>
<dbReference type="AlphaFoldDB" id="A7EEJ9"/>
<organism evidence="1 2">
    <name type="scientific">Sclerotinia sclerotiorum (strain ATCC 18683 / 1980 / Ss-1)</name>
    <name type="common">White mold</name>
    <name type="synonym">Whetzelinia sclerotiorum</name>
    <dbReference type="NCBI Taxonomy" id="665079"/>
    <lineage>
        <taxon>Eukaryota</taxon>
        <taxon>Fungi</taxon>
        <taxon>Dikarya</taxon>
        <taxon>Ascomycota</taxon>
        <taxon>Pezizomycotina</taxon>
        <taxon>Leotiomycetes</taxon>
        <taxon>Helotiales</taxon>
        <taxon>Sclerotiniaceae</taxon>
        <taxon>Sclerotinia</taxon>
    </lineage>
</organism>
<sequence>MSSVAPTKSPDWWKWYAADVQRKAGATRSSDHKILQNKDAAANLLAG</sequence>
<name>A7EEJ9_SCLS1</name>
<evidence type="ECO:0000313" key="1">
    <source>
        <dbReference type="EMBL" id="EDO01265.1"/>
    </source>
</evidence>
<dbReference type="InParanoid" id="A7EEJ9"/>
<dbReference type="Proteomes" id="UP000001312">
    <property type="component" value="Unassembled WGS sequence"/>
</dbReference>
<keyword evidence="2" id="KW-1185">Reference proteome</keyword>
<dbReference type="RefSeq" id="XP_001595650.1">
    <property type="nucleotide sequence ID" value="XM_001595600.1"/>
</dbReference>
<protein>
    <submittedName>
        <fullName evidence="1">Uncharacterized protein</fullName>
    </submittedName>
</protein>